<gene>
    <name evidence="1" type="ORF">ALO_11144</name>
</gene>
<accession>F7NJH3</accession>
<evidence type="ECO:0000313" key="1">
    <source>
        <dbReference type="EMBL" id="EGO63803.1"/>
    </source>
</evidence>
<dbReference type="STRING" id="1009370.ALO_11144"/>
<dbReference type="EMBL" id="AFGF01000087">
    <property type="protein sequence ID" value="EGO63803.1"/>
    <property type="molecule type" value="Genomic_DNA"/>
</dbReference>
<proteinExistence type="predicted"/>
<name>F7NJH3_9FIRM</name>
<comment type="caution">
    <text evidence="1">The sequence shown here is derived from an EMBL/GenBank/DDBJ whole genome shotgun (WGS) entry which is preliminary data.</text>
</comment>
<protein>
    <submittedName>
        <fullName evidence="1">Uncharacterized protein</fullName>
    </submittedName>
</protein>
<keyword evidence="2" id="KW-1185">Reference proteome</keyword>
<sequence length="39" mass="4487">MLELHQLDSRRKSKVYLVDISHPGNKPVLAGFFYAVKKT</sequence>
<dbReference type="AlphaFoldDB" id="F7NJH3"/>
<evidence type="ECO:0000313" key="2">
    <source>
        <dbReference type="Proteomes" id="UP000003240"/>
    </source>
</evidence>
<organism evidence="1 2">
    <name type="scientific">Acetonema longum DSM 6540</name>
    <dbReference type="NCBI Taxonomy" id="1009370"/>
    <lineage>
        <taxon>Bacteria</taxon>
        <taxon>Bacillati</taxon>
        <taxon>Bacillota</taxon>
        <taxon>Negativicutes</taxon>
        <taxon>Acetonemataceae</taxon>
        <taxon>Acetonema</taxon>
    </lineage>
</organism>
<reference evidence="1 2" key="1">
    <citation type="journal article" date="2011" name="EMBO J.">
        <title>Structural diversity of bacterial flagellar motors.</title>
        <authorList>
            <person name="Chen S."/>
            <person name="Beeby M."/>
            <person name="Murphy G.E."/>
            <person name="Leadbetter J.R."/>
            <person name="Hendrixson D.R."/>
            <person name="Briegel A."/>
            <person name="Li Z."/>
            <person name="Shi J."/>
            <person name="Tocheva E.I."/>
            <person name="Muller A."/>
            <person name="Dobro M.J."/>
            <person name="Jensen G.J."/>
        </authorList>
    </citation>
    <scope>NUCLEOTIDE SEQUENCE [LARGE SCALE GENOMIC DNA]</scope>
    <source>
        <strain evidence="1 2">DSM 6540</strain>
    </source>
</reference>
<dbReference type="Proteomes" id="UP000003240">
    <property type="component" value="Unassembled WGS sequence"/>
</dbReference>